<dbReference type="Gene3D" id="2.40.30.10">
    <property type="entry name" value="Translation factors"/>
    <property type="match status" value="2"/>
</dbReference>
<keyword evidence="9" id="KW-0496">Mitochondrion</keyword>
<dbReference type="PRINTS" id="PR00315">
    <property type="entry name" value="ELONGATNFCT"/>
</dbReference>
<evidence type="ECO:0000256" key="4">
    <source>
        <dbReference type="ARBA" id="ARBA00022917"/>
    </source>
</evidence>
<dbReference type="Pfam" id="PF00009">
    <property type="entry name" value="GTP_EFTU"/>
    <property type="match status" value="1"/>
</dbReference>
<dbReference type="AlphaFoldDB" id="A0A455RGQ9"/>
<evidence type="ECO:0000313" key="9">
    <source>
        <dbReference type="EMBL" id="BBH42964.1"/>
    </source>
</evidence>
<dbReference type="PROSITE" id="PS51722">
    <property type="entry name" value="G_TR_2"/>
    <property type="match status" value="1"/>
</dbReference>
<feature type="domain" description="Tr-type G" evidence="8">
    <location>
        <begin position="37"/>
        <end position="231"/>
    </location>
</feature>
<keyword evidence="2 6" id="KW-0547">Nucleotide-binding</keyword>
<dbReference type="PANTHER" id="PTHR43721">
    <property type="entry name" value="ELONGATION FACTOR TU-RELATED"/>
    <property type="match status" value="1"/>
</dbReference>
<dbReference type="NCBIfam" id="NF009373">
    <property type="entry name" value="PRK12736.1"/>
    <property type="match status" value="1"/>
</dbReference>
<dbReference type="InterPro" id="IPR033720">
    <property type="entry name" value="EFTU_2"/>
</dbReference>
<dbReference type="InterPro" id="IPR009001">
    <property type="entry name" value="Transl_elong_EF1A/Init_IF2_C"/>
</dbReference>
<evidence type="ECO:0000256" key="1">
    <source>
        <dbReference type="ARBA" id="ARBA00007249"/>
    </source>
</evidence>
<dbReference type="InterPro" id="IPR005225">
    <property type="entry name" value="Small_GTP-bd"/>
</dbReference>
<evidence type="ECO:0000256" key="6">
    <source>
        <dbReference type="RuleBase" id="RU000325"/>
    </source>
</evidence>
<keyword evidence="4" id="KW-0648">Protein biosynthesis</keyword>
<dbReference type="Pfam" id="PF03144">
    <property type="entry name" value="GTP_EFTU_D2"/>
    <property type="match status" value="1"/>
</dbReference>
<dbReference type="InterPro" id="IPR004161">
    <property type="entry name" value="EFTu-like_2"/>
</dbReference>
<dbReference type="PROSITE" id="PS00301">
    <property type="entry name" value="G_TR_1"/>
    <property type="match status" value="1"/>
</dbReference>
<dbReference type="SUPFAM" id="SSF52540">
    <property type="entry name" value="P-loop containing nucleoside triphosphate hydrolases"/>
    <property type="match status" value="1"/>
</dbReference>
<dbReference type="InterPro" id="IPR027417">
    <property type="entry name" value="P-loop_NTPase"/>
</dbReference>
<accession>A0A455RGQ9</accession>
<protein>
    <recommendedName>
        <fullName evidence="6">Elongation factor Tu</fullName>
    </recommendedName>
</protein>
<dbReference type="NCBIfam" id="TIGR00231">
    <property type="entry name" value="small_GTP"/>
    <property type="match status" value="1"/>
</dbReference>
<feature type="compositionally biased region" description="Polar residues" evidence="7">
    <location>
        <begin position="1"/>
        <end position="13"/>
    </location>
</feature>
<proteinExistence type="inferred from homology"/>
<evidence type="ECO:0000256" key="3">
    <source>
        <dbReference type="ARBA" id="ARBA00022768"/>
    </source>
</evidence>
<dbReference type="SUPFAM" id="SSF50465">
    <property type="entry name" value="EF-Tu/eEF-1alpha/eIF2-gamma C-terminal domain"/>
    <property type="match status" value="1"/>
</dbReference>
<organism evidence="9">
    <name type="scientific">Marophrys sp. SRT127</name>
    <dbReference type="NCBI Taxonomy" id="2488311"/>
    <lineage>
        <taxon>Eukaryota</taxon>
        <taxon>Haptista</taxon>
        <taxon>Centroplasthelida</taxon>
        <taxon>Panacanthocystida</taxon>
        <taxon>Acanthocystida</taxon>
        <taxon>Marophrys</taxon>
    </lineage>
</organism>
<evidence type="ECO:0000259" key="8">
    <source>
        <dbReference type="PROSITE" id="PS51722"/>
    </source>
</evidence>
<evidence type="ECO:0000256" key="5">
    <source>
        <dbReference type="ARBA" id="ARBA00023134"/>
    </source>
</evidence>
<dbReference type="SUPFAM" id="SSF50447">
    <property type="entry name" value="Translation proteins"/>
    <property type="match status" value="1"/>
</dbReference>
<dbReference type="NCBIfam" id="TIGR00485">
    <property type="entry name" value="EF-Tu"/>
    <property type="match status" value="1"/>
</dbReference>
<dbReference type="GO" id="GO:0003746">
    <property type="term" value="F:translation elongation factor activity"/>
    <property type="evidence" value="ECO:0007669"/>
    <property type="project" value="UniProtKB-UniRule"/>
</dbReference>
<evidence type="ECO:0000256" key="7">
    <source>
        <dbReference type="SAM" id="MobiDB-lite"/>
    </source>
</evidence>
<name>A0A455RGQ9_9EUKA</name>
<dbReference type="InterPro" id="IPR000795">
    <property type="entry name" value="T_Tr_GTP-bd_dom"/>
</dbReference>
<dbReference type="FunFam" id="2.40.30.10:FF:000001">
    <property type="entry name" value="Elongation factor Tu"/>
    <property type="match status" value="1"/>
</dbReference>
<dbReference type="NCBIfam" id="NF009372">
    <property type="entry name" value="PRK12735.1"/>
    <property type="match status" value="1"/>
</dbReference>
<dbReference type="EMBL" id="AP019310">
    <property type="protein sequence ID" value="BBH42964.1"/>
    <property type="molecule type" value="Genomic_DNA"/>
</dbReference>
<dbReference type="FunFam" id="3.40.50.300:FF:000003">
    <property type="entry name" value="Elongation factor Tu"/>
    <property type="match status" value="1"/>
</dbReference>
<dbReference type="HAMAP" id="MF_00118_B">
    <property type="entry name" value="EF_Tu_B"/>
    <property type="match status" value="1"/>
</dbReference>
<dbReference type="InterPro" id="IPR004160">
    <property type="entry name" value="Transl_elong_EFTu/EF1A_C"/>
</dbReference>
<dbReference type="GO" id="GO:0005525">
    <property type="term" value="F:GTP binding"/>
    <property type="evidence" value="ECO:0007669"/>
    <property type="project" value="UniProtKB-UniRule"/>
</dbReference>
<dbReference type="CDD" id="cd03697">
    <property type="entry name" value="EFTU_II"/>
    <property type="match status" value="1"/>
</dbReference>
<dbReference type="NCBIfam" id="NF000766">
    <property type="entry name" value="PRK00049.1"/>
    <property type="match status" value="1"/>
</dbReference>
<gene>
    <name evidence="9" type="primary">EFtu</name>
</gene>
<dbReference type="CDD" id="cd01884">
    <property type="entry name" value="EF_Tu"/>
    <property type="match status" value="1"/>
</dbReference>
<dbReference type="InterPro" id="IPR004541">
    <property type="entry name" value="Transl_elong_EFTu/EF1A_bac/org"/>
</dbReference>
<dbReference type="InterPro" id="IPR009000">
    <property type="entry name" value="Transl_B-barrel_sf"/>
</dbReference>
<geneLocation type="mitochondrion" evidence="9"/>
<keyword evidence="3 6" id="KW-0251">Elongation factor</keyword>
<evidence type="ECO:0000256" key="2">
    <source>
        <dbReference type="ARBA" id="ARBA00022741"/>
    </source>
</evidence>
<dbReference type="CDD" id="cd03707">
    <property type="entry name" value="EFTU_III"/>
    <property type="match status" value="1"/>
</dbReference>
<comment type="function">
    <text evidence="6">This protein promotes the GTP-dependent binding of aminoacyl-tRNA to the A-site of ribosomes during protein biosynthesis.</text>
</comment>
<dbReference type="GO" id="GO:0070125">
    <property type="term" value="P:mitochondrial translational elongation"/>
    <property type="evidence" value="ECO:0007669"/>
    <property type="project" value="TreeGrafter"/>
</dbReference>
<dbReference type="InterPro" id="IPR041709">
    <property type="entry name" value="EF-Tu_GTP-bd"/>
</dbReference>
<sequence length="431" mass="46909">MTLARSSGMSVDTNPAPHKPKGGTQRNMSKQKFTRKKPHCNIGTIGHVDHGKTTLTAAITKVLAEKAQAQFKAYDQIDSAPEEKTRGITISTAHVEYETDKRHYAHIDCPGHADYVKNMITGATQMDGAILVVSATDGPMPQTREHILLSRQIGVPAIVVYINKVDMVPDEMTLEIVELEVRELLGSYKYENTKIVLGSALMALKSESPDIGVNSIQKLLDTIDEAIPQPERPIDKTFLMPVEDVFTIEGRGTVVTGRIEKGTVKIGEEIEIVGLTGSSASTSKSTKPFTTTCTGIEMFHKILDYAEAGENVGLLLRGIKRTDVKRGQVLCKPGTIKAYHKFEAQVYVLNKDEGGRHTPFFSNYRPQLFCRTADVSGGLQLPANIEMVLPGDNVTLVVELIAPIALNEGLNFAIREGGKTVGAGVVTKLIS</sequence>
<feature type="region of interest" description="Disordered" evidence="7">
    <location>
        <begin position="1"/>
        <end position="36"/>
    </location>
</feature>
<dbReference type="PANTHER" id="PTHR43721:SF22">
    <property type="entry name" value="ELONGATION FACTOR TU, MITOCHONDRIAL"/>
    <property type="match status" value="1"/>
</dbReference>
<dbReference type="Pfam" id="PF03143">
    <property type="entry name" value="GTP_EFTU_D3"/>
    <property type="match status" value="1"/>
</dbReference>
<dbReference type="Gene3D" id="3.40.50.300">
    <property type="entry name" value="P-loop containing nucleotide triphosphate hydrolases"/>
    <property type="match status" value="1"/>
</dbReference>
<dbReference type="InterPro" id="IPR050055">
    <property type="entry name" value="EF-Tu_GTPase"/>
</dbReference>
<dbReference type="GO" id="GO:0005739">
    <property type="term" value="C:mitochondrion"/>
    <property type="evidence" value="ECO:0007669"/>
    <property type="project" value="TreeGrafter"/>
</dbReference>
<comment type="similarity">
    <text evidence="1 6">Belongs to the TRAFAC class translation factor GTPase superfamily. Classic translation factor GTPase family. EF-Tu/EF-1A subfamily.</text>
</comment>
<keyword evidence="5 6" id="KW-0342">GTP-binding</keyword>
<reference evidence="9" key="1">
    <citation type="journal article" date="2019" name="Sci. Rep.">
        <title>Horizontally-acquired genetic elements in the mitochondrial genome of a centrohelid Marophrys sp. SRT127.</title>
        <authorList>
            <person name="Nishimura Y."/>
            <person name="Shiratori T."/>
            <person name="Ishida K."/>
            <person name="Hashimoto T."/>
            <person name="Ohkuma M."/>
            <person name="Inagaki Y."/>
        </authorList>
    </citation>
    <scope>NUCLEOTIDE SEQUENCE</scope>
    <source>
        <strain evidence="9">SRT127</strain>
    </source>
</reference>
<dbReference type="GO" id="GO:0003924">
    <property type="term" value="F:GTPase activity"/>
    <property type="evidence" value="ECO:0007669"/>
    <property type="project" value="UniProtKB-UniRule"/>
</dbReference>
<dbReference type="InterPro" id="IPR031157">
    <property type="entry name" value="G_TR_CS"/>
</dbReference>